<comment type="caution">
    <text evidence="2">The sequence shown here is derived from an EMBL/GenBank/DDBJ whole genome shotgun (WGS) entry which is preliminary data.</text>
</comment>
<dbReference type="CDD" id="cd05233">
    <property type="entry name" value="SDR_c"/>
    <property type="match status" value="1"/>
</dbReference>
<dbReference type="InterPro" id="IPR020904">
    <property type="entry name" value="Sc_DH/Rdtase_CS"/>
</dbReference>
<keyword evidence="3" id="KW-1185">Reference proteome</keyword>
<accession>A0A1E7REG8</accession>
<dbReference type="InterPro" id="IPR036291">
    <property type="entry name" value="NAD(P)-bd_dom_sf"/>
</dbReference>
<sequence>MEIKTAVVTGGGTGIGLATSLLLIEQGWHVIALGLQNEHVISDQYHFYEIDLCNLDQAKNILDQQDTIDALIHCAGIIKQKQEWEIPIFEKVIEINLNTAFAITTLLQDKLIQAKGSIIYIASMWSFFGSAQSPAYAASKAGIVALTRSLAVALGAKGVRVNAIAPGWIDTAMGANAKNDLERYHKIIERIPLGRWAQPTEIAQVIIFLLSAHASYIHGAILPVDGGYSIA</sequence>
<reference evidence="2 3" key="1">
    <citation type="submission" date="2016-09" db="EMBL/GenBank/DDBJ databases">
        <authorList>
            <person name="Capua I."/>
            <person name="De Benedictis P."/>
            <person name="Joannis T."/>
            <person name="Lombin L.H."/>
            <person name="Cattoli G."/>
        </authorList>
    </citation>
    <scope>NUCLEOTIDE SEQUENCE [LARGE SCALE GENOMIC DNA]</scope>
    <source>
        <strain evidence="2 3">ANC 4671</strain>
    </source>
</reference>
<dbReference type="PRINTS" id="PR00080">
    <property type="entry name" value="SDRFAMILY"/>
</dbReference>
<dbReference type="Pfam" id="PF13561">
    <property type="entry name" value="adh_short_C2"/>
    <property type="match status" value="1"/>
</dbReference>
<dbReference type="Gene3D" id="3.40.50.720">
    <property type="entry name" value="NAD(P)-binding Rossmann-like Domain"/>
    <property type="match status" value="1"/>
</dbReference>
<evidence type="ECO:0000313" key="2">
    <source>
        <dbReference type="EMBL" id="OEY97652.1"/>
    </source>
</evidence>
<dbReference type="FunFam" id="3.40.50.720:FF:000084">
    <property type="entry name" value="Short-chain dehydrogenase reductase"/>
    <property type="match status" value="1"/>
</dbReference>
<dbReference type="EMBL" id="MKKK01000005">
    <property type="protein sequence ID" value="OEY97652.1"/>
    <property type="molecule type" value="Genomic_DNA"/>
</dbReference>
<dbReference type="AlphaFoldDB" id="A0A1E7REG8"/>
<gene>
    <name evidence="2" type="ORF">BJI46_08535</name>
</gene>
<proteinExistence type="inferred from homology"/>
<organism evidence="2 3">
    <name type="scientific">Acinetobacter qingfengensis</name>
    <dbReference type="NCBI Taxonomy" id="1262585"/>
    <lineage>
        <taxon>Bacteria</taxon>
        <taxon>Pseudomonadati</taxon>
        <taxon>Pseudomonadota</taxon>
        <taxon>Gammaproteobacteria</taxon>
        <taxon>Moraxellales</taxon>
        <taxon>Moraxellaceae</taxon>
        <taxon>Acinetobacter</taxon>
    </lineage>
</organism>
<dbReference type="GO" id="GO:0016616">
    <property type="term" value="F:oxidoreductase activity, acting on the CH-OH group of donors, NAD or NADP as acceptor"/>
    <property type="evidence" value="ECO:0007669"/>
    <property type="project" value="TreeGrafter"/>
</dbReference>
<dbReference type="RefSeq" id="WP_070068857.1">
    <property type="nucleotide sequence ID" value="NZ_MKKK01000005.1"/>
</dbReference>
<dbReference type="PANTHER" id="PTHR42760">
    <property type="entry name" value="SHORT-CHAIN DEHYDROGENASES/REDUCTASES FAMILY MEMBER"/>
    <property type="match status" value="1"/>
</dbReference>
<dbReference type="InterPro" id="IPR002347">
    <property type="entry name" value="SDR_fam"/>
</dbReference>
<name>A0A1E7REG8_9GAMM</name>
<dbReference type="PANTHER" id="PTHR42760:SF40">
    <property type="entry name" value="3-OXOACYL-[ACYL-CARRIER-PROTEIN] REDUCTASE, CHLOROPLASTIC"/>
    <property type="match status" value="1"/>
</dbReference>
<evidence type="ECO:0000256" key="1">
    <source>
        <dbReference type="ARBA" id="ARBA00006484"/>
    </source>
</evidence>
<comment type="similarity">
    <text evidence="1">Belongs to the short-chain dehydrogenases/reductases (SDR) family.</text>
</comment>
<dbReference type="STRING" id="1262585.BJI46_08535"/>
<dbReference type="PROSITE" id="PS00061">
    <property type="entry name" value="ADH_SHORT"/>
    <property type="match status" value="1"/>
</dbReference>
<dbReference type="GO" id="GO:0030497">
    <property type="term" value="P:fatty acid elongation"/>
    <property type="evidence" value="ECO:0007669"/>
    <property type="project" value="TreeGrafter"/>
</dbReference>
<dbReference type="PRINTS" id="PR00081">
    <property type="entry name" value="GDHRDH"/>
</dbReference>
<evidence type="ECO:0000313" key="3">
    <source>
        <dbReference type="Proteomes" id="UP000185895"/>
    </source>
</evidence>
<dbReference type="Proteomes" id="UP000185895">
    <property type="component" value="Unassembled WGS sequence"/>
</dbReference>
<protein>
    <submittedName>
        <fullName evidence="2">Short-chain dehydrogenase</fullName>
    </submittedName>
</protein>
<dbReference type="SUPFAM" id="SSF51735">
    <property type="entry name" value="NAD(P)-binding Rossmann-fold domains"/>
    <property type="match status" value="1"/>
</dbReference>
<dbReference type="OrthoDB" id="9806974at2"/>